<sequence>MDMKLWLDGNVVPLIASEEKFPPLTIHSEIHSPPVDFDLICVYLHAEKGSWPHHVRRLLTEHSFHWDYMRDLNKIVVGNETRIIFGGDGSPFLHDNGMVSCRLFKKLESIGFILEVGCIHATTLLAQADVRALYDEFKEKDEMNLQDVAVKFKPPFGEQ</sequence>
<evidence type="ECO:0000313" key="1">
    <source>
        <dbReference type="EMBL" id="KKM01177.1"/>
    </source>
</evidence>
<gene>
    <name evidence="1" type="ORF">LCGC14_1797060</name>
</gene>
<dbReference type="EMBL" id="LAZR01017256">
    <property type="protein sequence ID" value="KKM01177.1"/>
    <property type="molecule type" value="Genomic_DNA"/>
</dbReference>
<protein>
    <submittedName>
        <fullName evidence="1">Uncharacterized protein</fullName>
    </submittedName>
</protein>
<dbReference type="AlphaFoldDB" id="A0A0F9HDF8"/>
<organism evidence="1">
    <name type="scientific">marine sediment metagenome</name>
    <dbReference type="NCBI Taxonomy" id="412755"/>
    <lineage>
        <taxon>unclassified sequences</taxon>
        <taxon>metagenomes</taxon>
        <taxon>ecological metagenomes</taxon>
    </lineage>
</organism>
<comment type="caution">
    <text evidence="1">The sequence shown here is derived from an EMBL/GenBank/DDBJ whole genome shotgun (WGS) entry which is preliminary data.</text>
</comment>
<name>A0A0F9HDF8_9ZZZZ</name>
<proteinExistence type="predicted"/>
<reference evidence="1" key="1">
    <citation type="journal article" date="2015" name="Nature">
        <title>Complex archaea that bridge the gap between prokaryotes and eukaryotes.</title>
        <authorList>
            <person name="Spang A."/>
            <person name="Saw J.H."/>
            <person name="Jorgensen S.L."/>
            <person name="Zaremba-Niedzwiedzka K."/>
            <person name="Martijn J."/>
            <person name="Lind A.E."/>
            <person name="van Eijk R."/>
            <person name="Schleper C."/>
            <person name="Guy L."/>
            <person name="Ettema T.J."/>
        </authorList>
    </citation>
    <scope>NUCLEOTIDE SEQUENCE</scope>
</reference>
<accession>A0A0F9HDF8</accession>